<reference evidence="7" key="2">
    <citation type="journal article" date="2013" name="Nat. Genet.">
        <title>The genome of the platyfish, Xiphophorus maculatus, provides insights into evolutionary adaptation and several complex traits.</title>
        <authorList>
            <person name="Schartl M."/>
            <person name="Walter R.B."/>
            <person name="Shen Y."/>
            <person name="Garcia T."/>
            <person name="Catchen J."/>
            <person name="Amores A."/>
            <person name="Braasch I."/>
            <person name="Chalopin D."/>
            <person name="Volff J.N."/>
            <person name="Lesch K.P."/>
            <person name="Bisazza A."/>
            <person name="Minx P."/>
            <person name="Hillier L."/>
            <person name="Wilson R.K."/>
            <person name="Fuerstenberg S."/>
            <person name="Boore J."/>
            <person name="Searle S."/>
            <person name="Postlethwait J.H."/>
            <person name="Warren W.C."/>
        </authorList>
    </citation>
    <scope>NUCLEOTIDE SEQUENCE [LARGE SCALE GENOMIC DNA]</scope>
    <source>
        <strain evidence="7">JP 163 A</strain>
    </source>
</reference>
<dbReference type="Gene3D" id="1.20.5.190">
    <property type="match status" value="3"/>
</dbReference>
<dbReference type="SMART" id="SM00015">
    <property type="entry name" value="IQ"/>
    <property type="match status" value="3"/>
</dbReference>
<dbReference type="GO" id="GO:0005737">
    <property type="term" value="C:cytoplasm"/>
    <property type="evidence" value="ECO:0007669"/>
    <property type="project" value="UniProtKB-SubCell"/>
</dbReference>
<dbReference type="AlphaFoldDB" id="A0A3B5PX99"/>
<dbReference type="InterPro" id="IPR000048">
    <property type="entry name" value="IQ_motif_EF-hand-BS"/>
</dbReference>
<dbReference type="GO" id="GO:0051295">
    <property type="term" value="P:establishment of meiotic spindle localization"/>
    <property type="evidence" value="ECO:0007669"/>
    <property type="project" value="TreeGrafter"/>
</dbReference>
<dbReference type="PROSITE" id="PS50096">
    <property type="entry name" value="IQ"/>
    <property type="match status" value="3"/>
</dbReference>
<dbReference type="PANTHER" id="PTHR22706">
    <property type="entry name" value="ASSEMBLY FACTOR FOR SPINDLE MICROTUBULES"/>
    <property type="match status" value="1"/>
</dbReference>
<organism evidence="6 7">
    <name type="scientific">Xiphophorus maculatus</name>
    <name type="common">Southern platyfish</name>
    <name type="synonym">Platypoecilus maculatus</name>
    <dbReference type="NCBI Taxonomy" id="8083"/>
    <lineage>
        <taxon>Eukaryota</taxon>
        <taxon>Metazoa</taxon>
        <taxon>Chordata</taxon>
        <taxon>Craniata</taxon>
        <taxon>Vertebrata</taxon>
        <taxon>Euteleostomi</taxon>
        <taxon>Actinopterygii</taxon>
        <taxon>Neopterygii</taxon>
        <taxon>Teleostei</taxon>
        <taxon>Neoteleostei</taxon>
        <taxon>Acanthomorphata</taxon>
        <taxon>Ovalentaria</taxon>
        <taxon>Atherinomorphae</taxon>
        <taxon>Cyprinodontiformes</taxon>
        <taxon>Poeciliidae</taxon>
        <taxon>Poeciliinae</taxon>
        <taxon>Xiphophorus</taxon>
    </lineage>
</organism>
<dbReference type="Ensembl" id="ENSXMAT00000030098.1">
    <property type="protein sequence ID" value="ENSXMAP00000024283.1"/>
    <property type="gene ID" value="ENSXMAG00000026431.1"/>
</dbReference>
<keyword evidence="3" id="KW-0677">Repeat</keyword>
<evidence type="ECO:0000256" key="5">
    <source>
        <dbReference type="SAM" id="MobiDB-lite"/>
    </source>
</evidence>
<name>A0A3B5PX99_XIPMA</name>
<dbReference type="SUPFAM" id="SSF52540">
    <property type="entry name" value="P-loop containing nucleoside triphosphate hydrolases"/>
    <property type="match status" value="1"/>
</dbReference>
<dbReference type="Proteomes" id="UP000002852">
    <property type="component" value="Unassembled WGS sequence"/>
</dbReference>
<dbReference type="STRING" id="8083.ENSXMAP00000024283"/>
<reference evidence="6" key="4">
    <citation type="submission" date="2025-09" db="UniProtKB">
        <authorList>
            <consortium name="Ensembl"/>
        </authorList>
    </citation>
    <scope>IDENTIFICATION</scope>
    <source>
        <strain evidence="6">JP 163 A</strain>
    </source>
</reference>
<evidence type="ECO:0000256" key="1">
    <source>
        <dbReference type="ARBA" id="ARBA00004496"/>
    </source>
</evidence>
<dbReference type="GO" id="GO:0000278">
    <property type="term" value="P:mitotic cell cycle"/>
    <property type="evidence" value="ECO:0007669"/>
    <property type="project" value="TreeGrafter"/>
</dbReference>
<dbReference type="GO" id="GO:0000922">
    <property type="term" value="C:spindle pole"/>
    <property type="evidence" value="ECO:0007669"/>
    <property type="project" value="TreeGrafter"/>
</dbReference>
<dbReference type="GO" id="GO:0005516">
    <property type="term" value="F:calmodulin binding"/>
    <property type="evidence" value="ECO:0007669"/>
    <property type="project" value="UniProtKB-KW"/>
</dbReference>
<dbReference type="InParanoid" id="A0A3B5PX99"/>
<feature type="compositionally biased region" description="Basic and acidic residues" evidence="5">
    <location>
        <begin position="166"/>
        <end position="180"/>
    </location>
</feature>
<proteinExistence type="predicted"/>
<sequence>METPSCYGSCLFSFFSTSPRRDREHFLDVRRSAVVLQAAFRGHHARTQIAKMHKAAAIIQANFRRHKQQTDYKRRCWAVTVIQQRFRAQKCKELQEKRYQDVRRAVIVLQAAYRGIKSRRMIGKRRETSCWTRSLKLGQHNPPVRNHRKRHLRSQDNWKGQSTPMDPERGPTSRHTGDLF</sequence>
<feature type="compositionally biased region" description="Polar residues" evidence="5">
    <location>
        <begin position="155"/>
        <end position="164"/>
    </location>
</feature>
<dbReference type="CDD" id="cd23767">
    <property type="entry name" value="IQCD"/>
    <property type="match status" value="1"/>
</dbReference>
<keyword evidence="4" id="KW-0112">Calmodulin-binding</keyword>
<evidence type="ECO:0000256" key="4">
    <source>
        <dbReference type="ARBA" id="ARBA00022860"/>
    </source>
</evidence>
<feature type="region of interest" description="Disordered" evidence="5">
    <location>
        <begin position="133"/>
        <end position="180"/>
    </location>
</feature>
<keyword evidence="7" id="KW-1185">Reference proteome</keyword>
<dbReference type="PANTHER" id="PTHR22706:SF1">
    <property type="entry name" value="ASSEMBLY FACTOR FOR SPINDLE MICROTUBULES"/>
    <property type="match status" value="1"/>
</dbReference>
<evidence type="ECO:0000256" key="2">
    <source>
        <dbReference type="ARBA" id="ARBA00022490"/>
    </source>
</evidence>
<comment type="subcellular location">
    <subcellularLocation>
        <location evidence="1">Cytoplasm</location>
    </subcellularLocation>
</comment>
<reference evidence="6" key="3">
    <citation type="submission" date="2025-08" db="UniProtKB">
        <authorList>
            <consortium name="Ensembl"/>
        </authorList>
    </citation>
    <scope>IDENTIFICATION</scope>
    <source>
        <strain evidence="6">JP 163 A</strain>
    </source>
</reference>
<accession>A0A3B5PX99</accession>
<keyword evidence="2" id="KW-0963">Cytoplasm</keyword>
<dbReference type="InterPro" id="IPR051185">
    <property type="entry name" value="ASPM"/>
</dbReference>
<dbReference type="InterPro" id="IPR027417">
    <property type="entry name" value="P-loop_NTPase"/>
</dbReference>
<dbReference type="FunFam" id="1.20.5.190:FF:000008">
    <property type="entry name" value="Abnormal spindle-like microcephaly-associated protein homolog"/>
    <property type="match status" value="1"/>
</dbReference>
<evidence type="ECO:0000313" key="7">
    <source>
        <dbReference type="Proteomes" id="UP000002852"/>
    </source>
</evidence>
<evidence type="ECO:0000313" key="6">
    <source>
        <dbReference type="Ensembl" id="ENSXMAP00000024283.1"/>
    </source>
</evidence>
<protein>
    <submittedName>
        <fullName evidence="6">Uncharacterized protein</fullName>
    </submittedName>
</protein>
<dbReference type="GO" id="GO:0007051">
    <property type="term" value="P:spindle organization"/>
    <property type="evidence" value="ECO:0007669"/>
    <property type="project" value="TreeGrafter"/>
</dbReference>
<dbReference type="Pfam" id="PF00612">
    <property type="entry name" value="IQ"/>
    <property type="match status" value="3"/>
</dbReference>
<evidence type="ECO:0000256" key="3">
    <source>
        <dbReference type="ARBA" id="ARBA00022737"/>
    </source>
</evidence>
<reference evidence="7" key="1">
    <citation type="submission" date="2012-01" db="EMBL/GenBank/DDBJ databases">
        <authorList>
            <person name="Walter R."/>
            <person name="Schartl M."/>
            <person name="Warren W."/>
        </authorList>
    </citation>
    <scope>NUCLEOTIDE SEQUENCE [LARGE SCALE GENOMIC DNA]</scope>
    <source>
        <strain evidence="7">JP 163 A</strain>
    </source>
</reference>